<sequence length="81" mass="8659">MEEEKKQKKKGKKGLGPPVGDPDPTTKIGDTHKGRRKPRGWGQGRQLVALVPESIGISSSRSRSIRGRGPSICGPDPTSLS</sequence>
<organism evidence="2 3">
    <name type="scientific">Punica granatum</name>
    <name type="common">Pomegranate</name>
    <dbReference type="NCBI Taxonomy" id="22663"/>
    <lineage>
        <taxon>Eukaryota</taxon>
        <taxon>Viridiplantae</taxon>
        <taxon>Streptophyta</taxon>
        <taxon>Embryophyta</taxon>
        <taxon>Tracheophyta</taxon>
        <taxon>Spermatophyta</taxon>
        <taxon>Magnoliopsida</taxon>
        <taxon>eudicotyledons</taxon>
        <taxon>Gunneridae</taxon>
        <taxon>Pentapetalae</taxon>
        <taxon>rosids</taxon>
        <taxon>malvids</taxon>
        <taxon>Myrtales</taxon>
        <taxon>Lythraceae</taxon>
        <taxon>Punica</taxon>
    </lineage>
</organism>
<dbReference type="AlphaFoldDB" id="A0A2I0JRE1"/>
<feature type="compositionally biased region" description="Low complexity" evidence="1">
    <location>
        <begin position="15"/>
        <end position="27"/>
    </location>
</feature>
<name>A0A2I0JRE1_PUNGR</name>
<evidence type="ECO:0000256" key="1">
    <source>
        <dbReference type="SAM" id="MobiDB-lite"/>
    </source>
</evidence>
<feature type="region of interest" description="Disordered" evidence="1">
    <location>
        <begin position="1"/>
        <end position="81"/>
    </location>
</feature>
<gene>
    <name evidence="2" type="ORF">CRG98_020791</name>
</gene>
<accession>A0A2I0JRE1</accession>
<proteinExistence type="predicted"/>
<feature type="compositionally biased region" description="Low complexity" evidence="1">
    <location>
        <begin position="54"/>
        <end position="74"/>
    </location>
</feature>
<reference evidence="2 3" key="1">
    <citation type="submission" date="2017-11" db="EMBL/GenBank/DDBJ databases">
        <title>De-novo sequencing of pomegranate (Punica granatum L.) genome.</title>
        <authorList>
            <person name="Akparov Z."/>
            <person name="Amiraslanov A."/>
            <person name="Hajiyeva S."/>
            <person name="Abbasov M."/>
            <person name="Kaur K."/>
            <person name="Hamwieh A."/>
            <person name="Solovyev V."/>
            <person name="Salamov A."/>
            <person name="Braich B."/>
            <person name="Kosarev P."/>
            <person name="Mahmoud A."/>
            <person name="Hajiyev E."/>
            <person name="Babayeva S."/>
            <person name="Izzatullayeva V."/>
            <person name="Mammadov A."/>
            <person name="Mammadov A."/>
            <person name="Sharifova S."/>
            <person name="Ojaghi J."/>
            <person name="Eynullazada K."/>
            <person name="Bayramov B."/>
            <person name="Abdulazimova A."/>
            <person name="Shahmuradov I."/>
        </authorList>
    </citation>
    <scope>NUCLEOTIDE SEQUENCE [LARGE SCALE GENOMIC DNA]</scope>
    <source>
        <strain evidence="3">cv. AG2017</strain>
        <tissue evidence="2">Leaf</tissue>
    </source>
</reference>
<protein>
    <submittedName>
        <fullName evidence="2">Uncharacterized protein</fullName>
    </submittedName>
</protein>
<evidence type="ECO:0000313" key="3">
    <source>
        <dbReference type="Proteomes" id="UP000233551"/>
    </source>
</evidence>
<keyword evidence="3" id="KW-1185">Reference proteome</keyword>
<dbReference type="Proteomes" id="UP000233551">
    <property type="component" value="Unassembled WGS sequence"/>
</dbReference>
<dbReference type="EMBL" id="PGOL01001340">
    <property type="protein sequence ID" value="PKI58801.1"/>
    <property type="molecule type" value="Genomic_DNA"/>
</dbReference>
<evidence type="ECO:0000313" key="2">
    <source>
        <dbReference type="EMBL" id="PKI58801.1"/>
    </source>
</evidence>
<comment type="caution">
    <text evidence="2">The sequence shown here is derived from an EMBL/GenBank/DDBJ whole genome shotgun (WGS) entry which is preliminary data.</text>
</comment>